<evidence type="ECO:0000256" key="1">
    <source>
        <dbReference type="ARBA" id="ARBA00022603"/>
    </source>
</evidence>
<dbReference type="GO" id="GO:0008168">
    <property type="term" value="F:methyltransferase activity"/>
    <property type="evidence" value="ECO:0007669"/>
    <property type="project" value="UniProtKB-UniRule"/>
</dbReference>
<keyword evidence="1 4" id="KW-0489">Methyltransferase</keyword>
<keyword evidence="3 4" id="KW-0479">Metal-binding</keyword>
<evidence type="ECO:0000256" key="3">
    <source>
        <dbReference type="PIRSR" id="PIRSR037505-2"/>
    </source>
</evidence>
<dbReference type="AlphaFoldDB" id="A0A1V6CE24"/>
<dbReference type="Proteomes" id="UP000485562">
    <property type="component" value="Unassembled WGS sequence"/>
</dbReference>
<evidence type="ECO:0000256" key="4">
    <source>
        <dbReference type="PROSITE-ProRule" id="PRU00333"/>
    </source>
</evidence>
<sequence>MNKFKNLLNKKKVLVADGGWGTEISKNEDASGQYPELLNLTHPEIIENIARRYINAGADIILTNTFGGNALKLKKYGVEEKIAAINKKGVELSLKFATKETIVFASVGPTGQLLEPYGDLATKDAEECFKQQIEILIDSGADGIVIETMSDIREAICALKAAKSKTDKPVVVSITFNKNPTGYKTIMGTSPEKCAELIEKNQATSAGSNCGFGIEDFVTITKEIRNSTILPIWIKPNAGIPRLISGKTIYPDTPQYMASFIPQLIEAGASIIGGCCGTTPQHILEIAKAVHNYLKKK</sequence>
<evidence type="ECO:0000259" key="5">
    <source>
        <dbReference type="PROSITE" id="PS50970"/>
    </source>
</evidence>
<feature type="binding site" evidence="3 4">
    <location>
        <position position="276"/>
    </location>
    <ligand>
        <name>Zn(2+)</name>
        <dbReference type="ChEBI" id="CHEBI:29105"/>
    </ligand>
</feature>
<dbReference type="PROSITE" id="PS50970">
    <property type="entry name" value="HCY"/>
    <property type="match status" value="1"/>
</dbReference>
<dbReference type="InterPro" id="IPR036589">
    <property type="entry name" value="HCY_dom_sf"/>
</dbReference>
<dbReference type="PANTHER" id="PTHR11103">
    <property type="entry name" value="SLR1189 PROTEIN"/>
    <property type="match status" value="1"/>
</dbReference>
<comment type="cofactor">
    <cofactor evidence="3">
        <name>Zn(2+)</name>
        <dbReference type="ChEBI" id="CHEBI:29105"/>
    </cofactor>
    <text evidence="3">Binds 1 zinc ion per subunit.</text>
</comment>
<dbReference type="SUPFAM" id="SSF82282">
    <property type="entry name" value="Homocysteine S-methyltransferase"/>
    <property type="match status" value="1"/>
</dbReference>
<keyword evidence="2 4" id="KW-0808">Transferase</keyword>
<feature type="binding site" evidence="3 4">
    <location>
        <position position="275"/>
    </location>
    <ligand>
        <name>Zn(2+)</name>
        <dbReference type="ChEBI" id="CHEBI:29105"/>
    </ligand>
</feature>
<dbReference type="Pfam" id="PF02574">
    <property type="entry name" value="S-methyl_trans"/>
    <property type="match status" value="1"/>
</dbReference>
<organism evidence="6">
    <name type="scientific">candidate division TA06 bacterium ADurb.Bin131</name>
    <dbReference type="NCBI Taxonomy" id="1852827"/>
    <lineage>
        <taxon>Bacteria</taxon>
        <taxon>Bacteria division TA06</taxon>
    </lineage>
</organism>
<dbReference type="GO" id="GO:0032259">
    <property type="term" value="P:methylation"/>
    <property type="evidence" value="ECO:0007669"/>
    <property type="project" value="UniProtKB-KW"/>
</dbReference>
<dbReference type="PIRSF" id="PIRSF037505">
    <property type="entry name" value="Betaine_HMT"/>
    <property type="match status" value="1"/>
</dbReference>
<feature type="domain" description="Hcy-binding" evidence="5">
    <location>
        <begin position="2"/>
        <end position="290"/>
    </location>
</feature>
<dbReference type="Gene3D" id="3.20.20.330">
    <property type="entry name" value="Homocysteine-binding-like domain"/>
    <property type="match status" value="1"/>
</dbReference>
<dbReference type="PANTHER" id="PTHR11103:SF18">
    <property type="entry name" value="SLR1189 PROTEIN"/>
    <property type="match status" value="1"/>
</dbReference>
<comment type="caution">
    <text evidence="6">The sequence shown here is derived from an EMBL/GenBank/DDBJ whole genome shotgun (WGS) entry which is preliminary data.</text>
</comment>
<reference evidence="6" key="1">
    <citation type="submission" date="2017-02" db="EMBL/GenBank/DDBJ databases">
        <title>Delving into the versatile metabolic prowess of the omnipresent phylum Bacteroidetes.</title>
        <authorList>
            <person name="Nobu M.K."/>
            <person name="Mei R."/>
            <person name="Narihiro T."/>
            <person name="Kuroda K."/>
            <person name="Liu W.-T."/>
        </authorList>
    </citation>
    <scope>NUCLEOTIDE SEQUENCE</scope>
    <source>
        <strain evidence="6">ADurb.Bin131</strain>
    </source>
</reference>
<name>A0A1V6CE24_UNCT6</name>
<protein>
    <submittedName>
        <fullName evidence="6">Bifunctional homocysteine S-methyltransferase/5,10-methylenetetrahydrofolate reductase</fullName>
    </submittedName>
</protein>
<dbReference type="InterPro" id="IPR003726">
    <property type="entry name" value="HCY_dom"/>
</dbReference>
<gene>
    <name evidence="6" type="primary">yitJ_1</name>
    <name evidence="6" type="ORF">BWX89_00153</name>
</gene>
<proteinExistence type="predicted"/>
<dbReference type="GO" id="GO:0008270">
    <property type="term" value="F:zinc ion binding"/>
    <property type="evidence" value="ECO:0007669"/>
    <property type="project" value="InterPro"/>
</dbReference>
<dbReference type="GO" id="GO:0009086">
    <property type="term" value="P:methionine biosynthetic process"/>
    <property type="evidence" value="ECO:0007669"/>
    <property type="project" value="InterPro"/>
</dbReference>
<dbReference type="InterPro" id="IPR017226">
    <property type="entry name" value="BHMT-like"/>
</dbReference>
<evidence type="ECO:0000256" key="2">
    <source>
        <dbReference type="ARBA" id="ARBA00022679"/>
    </source>
</evidence>
<evidence type="ECO:0000313" key="6">
    <source>
        <dbReference type="EMBL" id="OQB75128.1"/>
    </source>
</evidence>
<feature type="binding site" evidence="3 4">
    <location>
        <position position="210"/>
    </location>
    <ligand>
        <name>Zn(2+)</name>
        <dbReference type="ChEBI" id="CHEBI:29105"/>
    </ligand>
</feature>
<dbReference type="EMBL" id="MWDQ01000023">
    <property type="protein sequence ID" value="OQB75128.1"/>
    <property type="molecule type" value="Genomic_DNA"/>
</dbReference>
<accession>A0A1V6CE24</accession>
<keyword evidence="3 4" id="KW-0862">Zinc</keyword>